<evidence type="ECO:0000256" key="2">
    <source>
        <dbReference type="ARBA" id="ARBA00022519"/>
    </source>
</evidence>
<keyword evidence="2" id="KW-1003">Cell membrane</keyword>
<dbReference type="Gene3D" id="1.10.287.950">
    <property type="entry name" value="Methyl-accepting chemotaxis protein"/>
    <property type="match status" value="1"/>
</dbReference>
<evidence type="ECO:0000256" key="3">
    <source>
        <dbReference type="ARBA" id="ARBA00023224"/>
    </source>
</evidence>
<reference evidence="9" key="1">
    <citation type="submission" date="2015-10" db="EMBL/GenBank/DDBJ databases">
        <authorList>
            <person name="Gilbert D.G."/>
        </authorList>
    </citation>
    <scope>NUCLEOTIDE SEQUENCE</scope>
</reference>
<evidence type="ECO:0000259" key="7">
    <source>
        <dbReference type="PROSITE" id="PS50192"/>
    </source>
</evidence>
<keyword evidence="2" id="KW-0997">Cell inner membrane</keyword>
<feature type="domain" description="HAMP" evidence="8">
    <location>
        <begin position="227"/>
        <end position="271"/>
    </location>
</feature>
<dbReference type="EMBL" id="CZQC01000069">
    <property type="protein sequence ID" value="CUS42702.1"/>
    <property type="molecule type" value="Genomic_DNA"/>
</dbReference>
<dbReference type="AlphaFoldDB" id="A0A161JP10"/>
<evidence type="ECO:0000313" key="9">
    <source>
        <dbReference type="EMBL" id="CUS42702.1"/>
    </source>
</evidence>
<sequence>MVQRKTKMDGVGKTSTVSLSKRFSLLIIVLSGILLLEAAMVMSKSWALDSLAAGVSSHDIPILNRAHSLKLAVVEVQQWLTDISATRGLDGLDDGFTEAEANAALFTQIIGELQVLDPINASSYKEMLPVFDNYYKTGKSMAQAYVSGGPSAGNALMSSFDDTASAMSEQVDGFLARIEERTDKLMLEQKSLIRSLEWWFLGVSILVFTGLMSLYFAMKGALAWLPRIVYALDLIAKGDLTHETKSRRNDEIGVVAEGLEIMRKQLVDVLRRVRDSSHQVSSSTESMMVMAQQASIGSNAQQNEVEQVATATTELTANVQHIASSLSETSQSAETVYADTRSASELVTGAISAMDDLSTQVDNACDAVQSLATETDSISSVLDVIRGIAEQTNLLALNAAIEAARAGEQGRGFAVVADEVRSLASRTQQSTEEINRMIERLAKGSEKAVSVMNQSRDKVHYVVEQVAGANTSLESVTASVGRIKDMSVDIARATEQQSSVFSEINLNIDRINQMAAETASGASHMTSENKKLSDTSSELDRLLKRFKVES</sequence>
<dbReference type="GO" id="GO:0004888">
    <property type="term" value="F:transmembrane signaling receptor activity"/>
    <property type="evidence" value="ECO:0007669"/>
    <property type="project" value="InterPro"/>
</dbReference>
<comment type="similarity">
    <text evidence="4">Belongs to the methyl-accepting chemotaxis (MCP) protein family.</text>
</comment>
<comment type="subcellular location">
    <subcellularLocation>
        <location evidence="1">Cell inner membrane</location>
        <topology evidence="1">Multi-pass membrane protein</topology>
    </subcellularLocation>
</comment>
<dbReference type="FunFam" id="1.10.287.950:FF:000001">
    <property type="entry name" value="Methyl-accepting chemotaxis sensory transducer"/>
    <property type="match status" value="1"/>
</dbReference>
<dbReference type="PANTHER" id="PTHR32089">
    <property type="entry name" value="METHYL-ACCEPTING CHEMOTAXIS PROTEIN MCPB"/>
    <property type="match status" value="1"/>
</dbReference>
<keyword evidence="5" id="KW-0472">Membrane</keyword>
<dbReference type="PRINTS" id="PR00260">
    <property type="entry name" value="CHEMTRNSDUCR"/>
</dbReference>
<evidence type="ECO:0000259" key="6">
    <source>
        <dbReference type="PROSITE" id="PS50111"/>
    </source>
</evidence>
<evidence type="ECO:0000259" key="8">
    <source>
        <dbReference type="PROSITE" id="PS50885"/>
    </source>
</evidence>
<dbReference type="CDD" id="cd11386">
    <property type="entry name" value="MCP_signal"/>
    <property type="match status" value="1"/>
</dbReference>
<dbReference type="CDD" id="cd06225">
    <property type="entry name" value="HAMP"/>
    <property type="match status" value="1"/>
</dbReference>
<dbReference type="SMART" id="SM00304">
    <property type="entry name" value="HAMP"/>
    <property type="match status" value="1"/>
</dbReference>
<feature type="transmembrane region" description="Helical" evidence="5">
    <location>
        <begin position="198"/>
        <end position="218"/>
    </location>
</feature>
<evidence type="ECO:0000256" key="4">
    <source>
        <dbReference type="ARBA" id="ARBA00029447"/>
    </source>
</evidence>
<dbReference type="InterPro" id="IPR004089">
    <property type="entry name" value="MCPsignal_dom"/>
</dbReference>
<dbReference type="SMART" id="SM00283">
    <property type="entry name" value="MA"/>
    <property type="match status" value="1"/>
</dbReference>
<dbReference type="Pfam" id="PF00015">
    <property type="entry name" value="MCPsignal"/>
    <property type="match status" value="1"/>
</dbReference>
<dbReference type="PANTHER" id="PTHR32089:SF120">
    <property type="entry name" value="METHYL-ACCEPTING CHEMOTAXIS PROTEIN TLPQ"/>
    <property type="match status" value="1"/>
</dbReference>
<dbReference type="InterPro" id="IPR000727">
    <property type="entry name" value="T_SNARE_dom"/>
</dbReference>
<name>A0A161JP10_9ZZZZ</name>
<dbReference type="GO" id="GO:0007165">
    <property type="term" value="P:signal transduction"/>
    <property type="evidence" value="ECO:0007669"/>
    <property type="project" value="UniProtKB-KW"/>
</dbReference>
<keyword evidence="5" id="KW-1133">Transmembrane helix</keyword>
<dbReference type="PROSITE" id="PS50885">
    <property type="entry name" value="HAMP"/>
    <property type="match status" value="1"/>
</dbReference>
<organism evidence="9">
    <name type="scientific">hydrothermal vent metagenome</name>
    <dbReference type="NCBI Taxonomy" id="652676"/>
    <lineage>
        <taxon>unclassified sequences</taxon>
        <taxon>metagenomes</taxon>
        <taxon>ecological metagenomes</taxon>
    </lineage>
</organism>
<dbReference type="PROSITE" id="PS50192">
    <property type="entry name" value="T_SNARE"/>
    <property type="match status" value="1"/>
</dbReference>
<keyword evidence="3" id="KW-0807">Transducer</keyword>
<evidence type="ECO:0000256" key="1">
    <source>
        <dbReference type="ARBA" id="ARBA00004429"/>
    </source>
</evidence>
<dbReference type="SUPFAM" id="SSF58104">
    <property type="entry name" value="Methyl-accepting chemotaxis protein (MCP) signaling domain"/>
    <property type="match status" value="1"/>
</dbReference>
<dbReference type="InterPro" id="IPR004090">
    <property type="entry name" value="Chemotax_Me-accpt_rcpt"/>
</dbReference>
<dbReference type="InterPro" id="IPR003660">
    <property type="entry name" value="HAMP_dom"/>
</dbReference>
<feature type="domain" description="T-SNARE coiled-coil homology" evidence="7">
    <location>
        <begin position="472"/>
        <end position="525"/>
    </location>
</feature>
<dbReference type="PROSITE" id="PS50111">
    <property type="entry name" value="CHEMOTAXIS_TRANSDUC_2"/>
    <property type="match status" value="1"/>
</dbReference>
<dbReference type="GO" id="GO:0005886">
    <property type="term" value="C:plasma membrane"/>
    <property type="evidence" value="ECO:0007669"/>
    <property type="project" value="UniProtKB-SubCell"/>
</dbReference>
<accession>A0A161JP10</accession>
<proteinExistence type="inferred from homology"/>
<dbReference type="GO" id="GO:0006935">
    <property type="term" value="P:chemotaxis"/>
    <property type="evidence" value="ECO:0007669"/>
    <property type="project" value="InterPro"/>
</dbReference>
<feature type="domain" description="Methyl-accepting transducer" evidence="6">
    <location>
        <begin position="276"/>
        <end position="512"/>
    </location>
</feature>
<keyword evidence="5" id="KW-0812">Transmembrane</keyword>
<gene>
    <name evidence="9" type="ORF">MGWOODY_Tha2675</name>
</gene>
<evidence type="ECO:0000256" key="5">
    <source>
        <dbReference type="SAM" id="Phobius"/>
    </source>
</evidence>
<protein>
    <submittedName>
        <fullName evidence="9">Methyl-accepting chemotaxis protein</fullName>
    </submittedName>
</protein>